<organism evidence="2 3">
    <name type="scientific">Candidatus Fervidibacter sacchari</name>
    <dbReference type="NCBI Taxonomy" id="1448929"/>
    <lineage>
        <taxon>Bacteria</taxon>
        <taxon>Candidatus Fervidibacterota</taxon>
        <taxon>Candidatus Fervidibacter</taxon>
    </lineage>
</organism>
<dbReference type="PANTHER" id="PTHR47406:SF2">
    <property type="entry name" value="ALPHA GLUCURONIDASE N-TERMINAL DOMAIN-CONTAINING PROTEIN"/>
    <property type="match status" value="1"/>
</dbReference>
<evidence type="ECO:0008006" key="4">
    <source>
        <dbReference type="Google" id="ProtNLM"/>
    </source>
</evidence>
<dbReference type="Gene3D" id="3.30.379.10">
    <property type="entry name" value="Chitobiase/beta-hexosaminidase domain 2-like"/>
    <property type="match status" value="1"/>
</dbReference>
<dbReference type="EMBL" id="JANUCP010000011">
    <property type="protein sequence ID" value="MCS3921242.1"/>
    <property type="molecule type" value="Genomic_DNA"/>
</dbReference>
<comment type="caution">
    <text evidence="2">The sequence shown here is derived from an EMBL/GenBank/DDBJ whole genome shotgun (WGS) entry which is preliminary data.</text>
</comment>
<accession>A0ABT2ETI3</accession>
<proteinExistence type="predicted"/>
<dbReference type="Pfam" id="PF16126">
    <property type="entry name" value="DUF4838"/>
    <property type="match status" value="1"/>
</dbReference>
<evidence type="ECO:0000313" key="3">
    <source>
        <dbReference type="Proteomes" id="UP001204798"/>
    </source>
</evidence>
<name>A0ABT2ETI3_9BACT</name>
<dbReference type="InterPro" id="IPR029018">
    <property type="entry name" value="Hex-like_dom2"/>
</dbReference>
<reference evidence="2 3" key="1">
    <citation type="submission" date="2022-08" db="EMBL/GenBank/DDBJ databases">
        <title>Bacterial and archaeal communities from various locations to study Microbial Dark Matter (Phase II).</title>
        <authorList>
            <person name="Stepanauskas R."/>
        </authorList>
    </citation>
    <scope>NUCLEOTIDE SEQUENCE [LARGE SCALE GENOMIC DNA]</scope>
    <source>
        <strain evidence="2 3">PD1</strain>
    </source>
</reference>
<evidence type="ECO:0000256" key="1">
    <source>
        <dbReference type="ARBA" id="ARBA00022801"/>
    </source>
</evidence>
<sequence>MMWGISWVMLAVCVTVMAVGAVELVRDGKPKATIVAPTEGPPSYAAEVLQRYIERMSGARLSIVSDGQKVKGVKVVIRVRRGAAKLDGFRLKSTKDEVTIEASIPRGCVYGAYALLEELGCRFYGPEPLGVVIPKKKNLSVRVGLDILKEPAFENRLPSFGGPELNACWGFNFTGYSKDPKRQELIKRIGLRTWRWGHIWPQLIEYQFFADGRPPVKMDYSDKQDWLPADEKGVRRPNPSWDAPAGQSLCFSNPDAFKWFVENAVNWVFTNCPDADYVSMWSADTADLSLCQCEKCKQRGWTPTDWYIHIHNEIWRALKARGFKGVFGWIAYHGSEEPPQQVKLLENGREMDLLYAPRPRGASMHGPITNDHSVNTAYRENIQRWRKYLGDFKGTMTVFEYYFDLVLLGHLPAGRTFLIPKPEDMREEMRFYLSQGFNGFFDCDPPSGSFFPDPLRKWIYRKLLWDVNLDIEAAKRDFFQNYYGPAAKIVREVREEVERLMFEDIKWPMWSPAHYADRPIKRLRELEARLDEAIAKVGNDEILRQRIEVMKLWVRYCALAKESEYHVKITRDREKGRQVEQSIRKLFEENKDFLVKTGLLTEGDVRFLAEQVTNYNLSVYFGGK</sequence>
<gene>
    <name evidence="2" type="ORF">M2350_003688</name>
</gene>
<keyword evidence="3" id="KW-1185">Reference proteome</keyword>
<evidence type="ECO:0000313" key="2">
    <source>
        <dbReference type="EMBL" id="MCS3921242.1"/>
    </source>
</evidence>
<dbReference type="Proteomes" id="UP001204798">
    <property type="component" value="Unassembled WGS sequence"/>
</dbReference>
<dbReference type="PANTHER" id="PTHR47406">
    <property type="entry name" value="COAGULATION FACTOR 5/8 TYPE, C-TERMINAL"/>
    <property type="match status" value="1"/>
</dbReference>
<dbReference type="SUPFAM" id="SSF55545">
    <property type="entry name" value="beta-N-acetylhexosaminidase-like domain"/>
    <property type="match status" value="1"/>
</dbReference>
<keyword evidence="1" id="KW-0378">Hydrolase</keyword>
<protein>
    <recommendedName>
        <fullName evidence="4">DUF4838 domain-containing protein</fullName>
    </recommendedName>
</protein>
<dbReference type="InterPro" id="IPR032287">
    <property type="entry name" value="DUF4838"/>
</dbReference>